<dbReference type="Proteomes" id="UP000030647">
    <property type="component" value="Unassembled WGS sequence"/>
</dbReference>
<gene>
    <name evidence="2" type="ORF">L248_1251</name>
</gene>
<dbReference type="AlphaFoldDB" id="U4TPJ1"/>
<dbReference type="HOGENOM" id="CLU_969072_0_0_9"/>
<protein>
    <recommendedName>
        <fullName evidence="1">Competence protein CoiA nuclease-like domain-containing protein</fullName>
    </recommendedName>
</protein>
<dbReference type="eggNOG" id="COG4469">
    <property type="taxonomic scope" value="Bacteria"/>
</dbReference>
<proteinExistence type="predicted"/>
<dbReference type="STRING" id="1231336.L248_1251"/>
<name>U4TPJ1_9LACO</name>
<dbReference type="Pfam" id="PF06054">
    <property type="entry name" value="CoiA_nuc"/>
    <property type="match status" value="1"/>
</dbReference>
<evidence type="ECO:0000313" key="3">
    <source>
        <dbReference type="Proteomes" id="UP000030647"/>
    </source>
</evidence>
<reference evidence="3" key="1">
    <citation type="journal article" date="2013" name="Genome Announc.">
        <title>Whole-Genome Sequencing of Lactobacillus shenzhenensis Strain LY-73T.</title>
        <authorList>
            <person name="Lin Z."/>
            <person name="Liu Z."/>
            <person name="Yang R."/>
            <person name="Zou Y."/>
            <person name="Wan D."/>
            <person name="Chen J."/>
            <person name="Guo M."/>
            <person name="Zhao J."/>
            <person name="Fang C."/>
            <person name="Yang R."/>
            <person name="Liu F."/>
        </authorList>
    </citation>
    <scope>NUCLEOTIDE SEQUENCE [LARGE SCALE GENOMIC DNA]</scope>
    <source>
        <strain evidence="3">LY-73</strain>
    </source>
</reference>
<evidence type="ECO:0000259" key="1">
    <source>
        <dbReference type="Pfam" id="PF06054"/>
    </source>
</evidence>
<accession>U4TPJ1</accession>
<sequence length="287" mass="33097">MVLRRRRRQWYFCHAPGQKRHLPESADHLAGKAALTAWLAAGGLAPENERVILAGEQRIDVCVPDLLLAGEYQCSPLTLGELTRRHDSYREAAWRDWWVLGERYGPTGRWPGQTAQFCQYSPALGFYVYVLRKPFTELELWHHLARAPHMAQWLAGGVDRFPLAQDWAVFQRWHNRVRPAPVLPGISVPAWRDRLAWQSQRRDPRVQRLVQQLYRQGKQLTAIPAWCFPTRPLPPVFAGSFFNWAIQTWLGVAVPPVPQLAAPLFTPAEQKKWAGFPARWLAQQHQL</sequence>
<feature type="domain" description="Competence protein CoiA nuclease-like" evidence="1">
    <location>
        <begin position="24"/>
        <end position="138"/>
    </location>
</feature>
<organism evidence="2 3">
    <name type="scientific">Schleiferilactobacillus shenzhenensis LY-73</name>
    <dbReference type="NCBI Taxonomy" id="1231336"/>
    <lineage>
        <taxon>Bacteria</taxon>
        <taxon>Bacillati</taxon>
        <taxon>Bacillota</taxon>
        <taxon>Bacilli</taxon>
        <taxon>Lactobacillales</taxon>
        <taxon>Lactobacillaceae</taxon>
        <taxon>Schleiferilactobacillus</taxon>
    </lineage>
</organism>
<keyword evidence="3" id="KW-1185">Reference proteome</keyword>
<dbReference type="InterPro" id="IPR010330">
    <property type="entry name" value="CoiA_nuc"/>
</dbReference>
<dbReference type="EMBL" id="KI271583">
    <property type="protein sequence ID" value="ERL66159.1"/>
    <property type="molecule type" value="Genomic_DNA"/>
</dbReference>
<evidence type="ECO:0000313" key="2">
    <source>
        <dbReference type="EMBL" id="ERL66159.1"/>
    </source>
</evidence>